<proteinExistence type="inferred from homology"/>
<dbReference type="PANTHER" id="PTHR10253">
    <property type="entry name" value="POLYCOMB PROTEIN"/>
    <property type="match status" value="1"/>
</dbReference>
<evidence type="ECO:0000256" key="4">
    <source>
        <dbReference type="ARBA" id="ARBA00023015"/>
    </source>
</evidence>
<dbReference type="GO" id="GO:0050482">
    <property type="term" value="P:arachidonate secretion"/>
    <property type="evidence" value="ECO:0007669"/>
    <property type="project" value="InterPro"/>
</dbReference>
<reference evidence="7" key="1">
    <citation type="submission" date="2020-11" db="EMBL/GenBank/DDBJ databases">
        <title>Chlorella ohadii genome sequencing and assembly.</title>
        <authorList>
            <person name="Murik O."/>
            <person name="Treves H."/>
            <person name="Kedem I."/>
            <person name="Shotland Y."/>
            <person name="Kaplan A."/>
        </authorList>
    </citation>
    <scope>NUCLEOTIDE SEQUENCE</scope>
    <source>
        <strain evidence="7">1</strain>
    </source>
</reference>
<evidence type="ECO:0000256" key="1">
    <source>
        <dbReference type="ARBA" id="ARBA00008075"/>
    </source>
</evidence>
<dbReference type="GO" id="GO:0004623">
    <property type="term" value="F:phospholipase A2 activity"/>
    <property type="evidence" value="ECO:0007669"/>
    <property type="project" value="InterPro"/>
</dbReference>
<sequence>MATAASQPASSSWHWKETAWLVEGHKQPLYCGAFNHWSPLLADLVATVGSNRATIYRCLPDGGLQVVQCYIDRDASEEYFVCAWSVDEASGAPLLLLAGKKGLLLAVNALTGALEAQLEGHGSSINDIAVHPDRPNLVVTASRDQSLRMWNLRTRCCVLVFQGDGGHRNEVLTLSWKAEARQAPDDSQCGEAPGGDLGMLLSAGMDNQIKIWGLQPYARVVAASEEWVAGGPRVFPTSHVTMPLFSSERPHWNYVDCVRWLGDFVLSKSVDNTLVCWQPDTSTQQHSRDGDVKFVQELALEDCGSVWWLRFALDYWGSLLAIGTARGRVLVFDPNTVPSAPKARLKPRRSAGLKGDQRAPLVRQTAVSFDGSIIVACHDDGSLTRPIRAPPAMKPTTARAAVALLACYLLATGVSGRTMAPREEGPARTLKGIEVAGTAESTPVQTKGLADWLDAIGDTIFGTCTWGNCCGAGCDCSEGSDAKDRLDRACRAHDVCYGGEDWKDCDAICRCDRELAEKADEYAALDCSEIDYAYCEDMKAKAEPIAAAMWVKIGACNC</sequence>
<dbReference type="AlphaFoldDB" id="A0AAD5DN99"/>
<evidence type="ECO:0000256" key="6">
    <source>
        <dbReference type="PROSITE-ProRule" id="PRU00221"/>
    </source>
</evidence>
<protein>
    <submittedName>
        <fullName evidence="7">Uncharacterized protein</fullName>
    </submittedName>
</protein>
<keyword evidence="2 6" id="KW-0853">WD repeat</keyword>
<dbReference type="InterPro" id="IPR051243">
    <property type="entry name" value="PcG_WD-repeat"/>
</dbReference>
<evidence type="ECO:0000256" key="2">
    <source>
        <dbReference type="ARBA" id="ARBA00022574"/>
    </source>
</evidence>
<dbReference type="Gene3D" id="1.20.90.10">
    <property type="entry name" value="Phospholipase A2 domain"/>
    <property type="match status" value="1"/>
</dbReference>
<evidence type="ECO:0000256" key="5">
    <source>
        <dbReference type="ARBA" id="ARBA00023163"/>
    </source>
</evidence>
<keyword evidence="3" id="KW-0677">Repeat</keyword>
<dbReference type="InterPro" id="IPR036444">
    <property type="entry name" value="PLipase_A2_dom_sf"/>
</dbReference>
<gene>
    <name evidence="7" type="ORF">COHA_006750</name>
</gene>
<dbReference type="InterPro" id="IPR015943">
    <property type="entry name" value="WD40/YVTN_repeat-like_dom_sf"/>
</dbReference>
<dbReference type="InterPro" id="IPR001680">
    <property type="entry name" value="WD40_rpt"/>
</dbReference>
<keyword evidence="5" id="KW-0804">Transcription</keyword>
<evidence type="ECO:0000256" key="3">
    <source>
        <dbReference type="ARBA" id="ARBA00022737"/>
    </source>
</evidence>
<dbReference type="Gene3D" id="2.130.10.10">
    <property type="entry name" value="YVTN repeat-like/Quinoprotein amine dehydrogenase"/>
    <property type="match status" value="1"/>
</dbReference>
<evidence type="ECO:0000313" key="8">
    <source>
        <dbReference type="Proteomes" id="UP001205105"/>
    </source>
</evidence>
<dbReference type="Proteomes" id="UP001205105">
    <property type="component" value="Unassembled WGS sequence"/>
</dbReference>
<dbReference type="Pfam" id="PF00400">
    <property type="entry name" value="WD40"/>
    <property type="match status" value="1"/>
</dbReference>
<dbReference type="PROSITE" id="PS00678">
    <property type="entry name" value="WD_REPEATS_1"/>
    <property type="match status" value="1"/>
</dbReference>
<keyword evidence="8" id="KW-1185">Reference proteome</keyword>
<dbReference type="SUPFAM" id="SSF50978">
    <property type="entry name" value="WD40 repeat-like"/>
    <property type="match status" value="1"/>
</dbReference>
<keyword evidence="4" id="KW-0805">Transcription regulation</keyword>
<dbReference type="PROSITE" id="PS50082">
    <property type="entry name" value="WD_REPEATS_2"/>
    <property type="match status" value="1"/>
</dbReference>
<comment type="caution">
    <text evidence="7">The sequence shown here is derived from an EMBL/GenBank/DDBJ whole genome shotgun (WGS) entry which is preliminary data.</text>
</comment>
<name>A0AAD5DN99_9CHLO</name>
<dbReference type="InterPro" id="IPR036322">
    <property type="entry name" value="WD40_repeat_dom_sf"/>
</dbReference>
<dbReference type="PROSITE" id="PS50294">
    <property type="entry name" value="WD_REPEATS_REGION"/>
    <property type="match status" value="1"/>
</dbReference>
<dbReference type="EMBL" id="JADXDR010000100">
    <property type="protein sequence ID" value="KAI7839483.1"/>
    <property type="molecule type" value="Genomic_DNA"/>
</dbReference>
<feature type="repeat" description="WD" evidence="6">
    <location>
        <begin position="118"/>
        <end position="154"/>
    </location>
</feature>
<evidence type="ECO:0000313" key="7">
    <source>
        <dbReference type="EMBL" id="KAI7839483.1"/>
    </source>
</evidence>
<dbReference type="GO" id="GO:0006644">
    <property type="term" value="P:phospholipid metabolic process"/>
    <property type="evidence" value="ECO:0007669"/>
    <property type="project" value="InterPro"/>
</dbReference>
<dbReference type="SMART" id="SM00320">
    <property type="entry name" value="WD40"/>
    <property type="match status" value="3"/>
</dbReference>
<comment type="similarity">
    <text evidence="1">Belongs to the WD repeat ESC family.</text>
</comment>
<dbReference type="InterPro" id="IPR019775">
    <property type="entry name" value="WD40_repeat_CS"/>
</dbReference>
<organism evidence="7 8">
    <name type="scientific">Chlorella ohadii</name>
    <dbReference type="NCBI Taxonomy" id="2649997"/>
    <lineage>
        <taxon>Eukaryota</taxon>
        <taxon>Viridiplantae</taxon>
        <taxon>Chlorophyta</taxon>
        <taxon>core chlorophytes</taxon>
        <taxon>Trebouxiophyceae</taxon>
        <taxon>Chlorellales</taxon>
        <taxon>Chlorellaceae</taxon>
        <taxon>Chlorella clade</taxon>
        <taxon>Chlorella</taxon>
    </lineage>
</organism>
<accession>A0AAD5DN99</accession>